<keyword evidence="1" id="KW-1133">Transmembrane helix</keyword>
<dbReference type="Proteomes" id="UP000092445">
    <property type="component" value="Unassembled WGS sequence"/>
</dbReference>
<name>A0A1B0A7S2_GLOPL</name>
<feature type="transmembrane region" description="Helical" evidence="1">
    <location>
        <begin position="95"/>
        <end position="119"/>
    </location>
</feature>
<reference evidence="2" key="2">
    <citation type="submission" date="2020-05" db="UniProtKB">
        <authorList>
            <consortium name="EnsemblMetazoa"/>
        </authorList>
    </citation>
    <scope>IDENTIFICATION</scope>
    <source>
        <strain evidence="2">IAEA</strain>
    </source>
</reference>
<dbReference type="VEuPathDB" id="VectorBase:GPAI036920"/>
<organism evidence="2 3">
    <name type="scientific">Glossina pallidipes</name>
    <name type="common">Tsetse fly</name>
    <dbReference type="NCBI Taxonomy" id="7398"/>
    <lineage>
        <taxon>Eukaryota</taxon>
        <taxon>Metazoa</taxon>
        <taxon>Ecdysozoa</taxon>
        <taxon>Arthropoda</taxon>
        <taxon>Hexapoda</taxon>
        <taxon>Insecta</taxon>
        <taxon>Pterygota</taxon>
        <taxon>Neoptera</taxon>
        <taxon>Endopterygota</taxon>
        <taxon>Diptera</taxon>
        <taxon>Brachycera</taxon>
        <taxon>Muscomorpha</taxon>
        <taxon>Hippoboscoidea</taxon>
        <taxon>Glossinidae</taxon>
        <taxon>Glossina</taxon>
    </lineage>
</organism>
<keyword evidence="1" id="KW-0812">Transmembrane</keyword>
<evidence type="ECO:0000313" key="2">
    <source>
        <dbReference type="EnsemblMetazoa" id="GPAI036920-PA"/>
    </source>
</evidence>
<accession>A0A1B0A7S2</accession>
<protein>
    <submittedName>
        <fullName evidence="2">Uncharacterized protein</fullName>
    </submittedName>
</protein>
<proteinExistence type="predicted"/>
<reference evidence="3" key="1">
    <citation type="submission" date="2014-03" db="EMBL/GenBank/DDBJ databases">
        <authorList>
            <person name="Aksoy S."/>
            <person name="Warren W."/>
            <person name="Wilson R.K."/>
        </authorList>
    </citation>
    <scope>NUCLEOTIDE SEQUENCE [LARGE SCALE GENOMIC DNA]</scope>
    <source>
        <strain evidence="3">IAEA</strain>
    </source>
</reference>
<dbReference type="EnsemblMetazoa" id="GPAI036920-RA">
    <property type="protein sequence ID" value="GPAI036920-PA"/>
    <property type="gene ID" value="GPAI036920"/>
</dbReference>
<evidence type="ECO:0000313" key="3">
    <source>
        <dbReference type="Proteomes" id="UP000092445"/>
    </source>
</evidence>
<sequence>MAGINTSSNRIKLISRRVMVLSNEGKLNNFAMIHSRVESAAFAAAVAVKVVMTITSMVRKTHPTSAVVAERWTVIIITIMVAEIAATISKSYIRALLLVKLIQVVVSNGIVFVVIVVAMEARGIVVIEETKTTINYSSRMQICGKD</sequence>
<keyword evidence="1" id="KW-0472">Membrane</keyword>
<dbReference type="AlphaFoldDB" id="A0A1B0A7S2"/>
<keyword evidence="3" id="KW-1185">Reference proteome</keyword>
<feature type="transmembrane region" description="Helical" evidence="1">
    <location>
        <begin position="71"/>
        <end position="88"/>
    </location>
</feature>
<evidence type="ECO:0000256" key="1">
    <source>
        <dbReference type="SAM" id="Phobius"/>
    </source>
</evidence>